<proteinExistence type="predicted"/>
<dbReference type="AlphaFoldDB" id="A0AAP2G440"/>
<dbReference type="Proteomes" id="UP001319104">
    <property type="component" value="Unassembled WGS sequence"/>
</dbReference>
<dbReference type="Pfam" id="PF14321">
    <property type="entry name" value="DUF4382"/>
    <property type="match status" value="1"/>
</dbReference>
<dbReference type="EMBL" id="JAHCMY010000002">
    <property type="protein sequence ID" value="MBS9523656.1"/>
    <property type="molecule type" value="Genomic_DNA"/>
</dbReference>
<name>A0AAP2G440_9BACT</name>
<dbReference type="PROSITE" id="PS51257">
    <property type="entry name" value="PROKAR_LIPOPROTEIN"/>
    <property type="match status" value="1"/>
</dbReference>
<gene>
    <name evidence="2" type="ORF">KI659_06450</name>
</gene>
<reference evidence="2 3" key="1">
    <citation type="submission" date="2021-05" db="EMBL/GenBank/DDBJ databases">
        <authorList>
            <person name="Zhang Z.D."/>
            <person name="Osman G."/>
        </authorList>
    </citation>
    <scope>NUCLEOTIDE SEQUENCE [LARGE SCALE GENOMIC DNA]</scope>
    <source>
        <strain evidence="2 3">KCTC 32217</strain>
    </source>
</reference>
<dbReference type="RefSeq" id="WP_213944540.1">
    <property type="nucleotide sequence ID" value="NZ_JAHCMY010000002.1"/>
</dbReference>
<feature type="domain" description="DUF4382" evidence="1">
    <location>
        <begin position="38"/>
        <end position="174"/>
    </location>
</feature>
<evidence type="ECO:0000259" key="1">
    <source>
        <dbReference type="Pfam" id="PF14321"/>
    </source>
</evidence>
<protein>
    <submittedName>
        <fullName evidence="2">DUF4382 domain-containing protein</fullName>
    </submittedName>
</protein>
<comment type="caution">
    <text evidence="2">The sequence shown here is derived from an EMBL/GenBank/DDBJ whole genome shotgun (WGS) entry which is preliminary data.</text>
</comment>
<keyword evidence="3" id="KW-1185">Reference proteome</keyword>
<evidence type="ECO:0000313" key="3">
    <source>
        <dbReference type="Proteomes" id="UP001319104"/>
    </source>
</evidence>
<accession>A0AAP2G440</accession>
<dbReference type="InterPro" id="IPR025491">
    <property type="entry name" value="DUF4382"/>
</dbReference>
<evidence type="ECO:0000313" key="2">
    <source>
        <dbReference type="EMBL" id="MBS9523656.1"/>
    </source>
</evidence>
<sequence>MIILYLRFAEMKLKTLISAFFLPFILASCGQDDERAEGLININLIDAPGDFDQAWVEVLGAEVVINGTAHFVDYVTARKMVNVSDLVNGVSLQVGRRTVPVGQMTEITLLMGEEIYVIRNGQRVNMQFLNSDSRRLTLPADLTIEGGLSYDYYIDLDMSRSITRAAAEIYTFDPVGRAFLSRGMTAISGTVLPFQAAPYIFAVREGDTLGTVTNLATGQFQIRGLTQGEYQLLIQPRSGFADTLINFPVFIDSTNALGEINLRAIAP</sequence>
<organism evidence="2 3">
    <name type="scientific">Litoribacter ruber</name>
    <dbReference type="NCBI Taxonomy" id="702568"/>
    <lineage>
        <taxon>Bacteria</taxon>
        <taxon>Pseudomonadati</taxon>
        <taxon>Bacteroidota</taxon>
        <taxon>Cytophagia</taxon>
        <taxon>Cytophagales</taxon>
        <taxon>Cyclobacteriaceae</taxon>
        <taxon>Litoribacter</taxon>
    </lineage>
</organism>